<dbReference type="InterPro" id="IPR020904">
    <property type="entry name" value="Sc_DH/Rdtase_CS"/>
</dbReference>
<dbReference type="EMBL" id="LT629802">
    <property type="protein sequence ID" value="SDU95187.1"/>
    <property type="molecule type" value="Genomic_DNA"/>
</dbReference>
<protein>
    <submittedName>
        <fullName evidence="4">NAD(P)-dependent dehydrogenase, short-chain alcohol dehydrogenase family</fullName>
    </submittedName>
</protein>
<accession>A0A1H2MPL1</accession>
<dbReference type="InterPro" id="IPR057326">
    <property type="entry name" value="KR_dom"/>
</dbReference>
<dbReference type="Pfam" id="PF00106">
    <property type="entry name" value="adh_short"/>
    <property type="match status" value="1"/>
</dbReference>
<evidence type="ECO:0000256" key="2">
    <source>
        <dbReference type="RuleBase" id="RU000363"/>
    </source>
</evidence>
<dbReference type="AlphaFoldDB" id="A0A1H2MPL1"/>
<dbReference type="InterPro" id="IPR036291">
    <property type="entry name" value="NAD(P)-bd_dom_sf"/>
</dbReference>
<reference evidence="5" key="1">
    <citation type="submission" date="2016-10" db="EMBL/GenBank/DDBJ databases">
        <authorList>
            <person name="Varghese N."/>
            <person name="Submissions S."/>
        </authorList>
    </citation>
    <scope>NUCLEOTIDE SEQUENCE [LARGE SCALE GENOMIC DNA]</scope>
    <source>
        <strain evidence="5">LMG 2223</strain>
    </source>
</reference>
<evidence type="ECO:0000313" key="4">
    <source>
        <dbReference type="EMBL" id="SDU95187.1"/>
    </source>
</evidence>
<comment type="similarity">
    <text evidence="1 2">Belongs to the short-chain dehydrogenases/reductases (SDR) family.</text>
</comment>
<dbReference type="OrthoDB" id="9804774at2"/>
<dbReference type="PRINTS" id="PR00081">
    <property type="entry name" value="GDHRDH"/>
</dbReference>
<dbReference type="RefSeq" id="WP_084376638.1">
    <property type="nucleotide sequence ID" value="NZ_LS483433.1"/>
</dbReference>
<evidence type="ECO:0000256" key="1">
    <source>
        <dbReference type="ARBA" id="ARBA00006484"/>
    </source>
</evidence>
<keyword evidence="5" id="KW-1185">Reference proteome</keyword>
<dbReference type="SUPFAM" id="SSF51735">
    <property type="entry name" value="NAD(P)-binding Rossmann-fold domains"/>
    <property type="match status" value="1"/>
</dbReference>
<dbReference type="GO" id="GO:0032787">
    <property type="term" value="P:monocarboxylic acid metabolic process"/>
    <property type="evidence" value="ECO:0007669"/>
    <property type="project" value="UniProtKB-ARBA"/>
</dbReference>
<dbReference type="PRINTS" id="PR00080">
    <property type="entry name" value="SDRFAMILY"/>
</dbReference>
<organism evidence="4 5">
    <name type="scientific">Pseudomonas mucidolens</name>
    <dbReference type="NCBI Taxonomy" id="46679"/>
    <lineage>
        <taxon>Bacteria</taxon>
        <taxon>Pseudomonadati</taxon>
        <taxon>Pseudomonadota</taxon>
        <taxon>Gammaproteobacteria</taxon>
        <taxon>Pseudomonadales</taxon>
        <taxon>Pseudomonadaceae</taxon>
        <taxon>Pseudomonas</taxon>
    </lineage>
</organism>
<dbReference type="InterPro" id="IPR050259">
    <property type="entry name" value="SDR"/>
</dbReference>
<gene>
    <name evidence="4" type="ORF">SAMN05216202_2142</name>
</gene>
<dbReference type="PANTHER" id="PTHR42879">
    <property type="entry name" value="3-OXOACYL-(ACYL-CARRIER-PROTEIN) REDUCTASE"/>
    <property type="match status" value="1"/>
</dbReference>
<dbReference type="PROSITE" id="PS00061">
    <property type="entry name" value="ADH_SHORT"/>
    <property type="match status" value="1"/>
</dbReference>
<sequence>MDLQLGAKTALITGSSKGIGEAIARKLALENAVVIVHGRDRMQAEKVAGDIIMRGGRAHVVVGDLTDDEQVRQMIDSAHELAGSIDILINNAGGSGGLKEDWDTTRPQSWQAAYDRNVLAAVRVSTALLPAMRAAHWGRVISISSLAATMAPPSAPDYSACKAAMNAMTLSMAKAVAADGITVNAVSPGTIHSAALDARFRDVAEERGVASRDAPWEAIERAVLPMFAQVPVGRVGRLDEIAAAVAFLASPVAGYITGMNLRVDGGLSPVL</sequence>
<dbReference type="Proteomes" id="UP000198600">
    <property type="component" value="Chromosome I"/>
</dbReference>
<dbReference type="Gene3D" id="3.40.50.720">
    <property type="entry name" value="NAD(P)-binding Rossmann-like Domain"/>
    <property type="match status" value="1"/>
</dbReference>
<dbReference type="STRING" id="46679.SAMN05216202_2142"/>
<name>A0A1H2MPL1_9PSED</name>
<dbReference type="InterPro" id="IPR002347">
    <property type="entry name" value="SDR_fam"/>
</dbReference>
<dbReference type="SMART" id="SM00822">
    <property type="entry name" value="PKS_KR"/>
    <property type="match status" value="1"/>
</dbReference>
<dbReference type="FunFam" id="3.40.50.720:FF:000084">
    <property type="entry name" value="Short-chain dehydrogenase reductase"/>
    <property type="match status" value="1"/>
</dbReference>
<evidence type="ECO:0000259" key="3">
    <source>
        <dbReference type="SMART" id="SM00822"/>
    </source>
</evidence>
<evidence type="ECO:0000313" key="5">
    <source>
        <dbReference type="Proteomes" id="UP000198600"/>
    </source>
</evidence>
<proteinExistence type="inferred from homology"/>
<feature type="domain" description="Ketoreductase" evidence="3">
    <location>
        <begin position="8"/>
        <end position="189"/>
    </location>
</feature>